<dbReference type="InterPro" id="IPR012427">
    <property type="entry name" value="DUF1622"/>
</dbReference>
<reference evidence="3" key="1">
    <citation type="journal article" date="2019" name="Int. J. Syst. Evol. Microbiol.">
        <title>The Global Catalogue of Microorganisms (GCM) 10K type strain sequencing project: providing services to taxonomists for standard genome sequencing and annotation.</title>
        <authorList>
            <consortium name="The Broad Institute Genomics Platform"/>
            <consortium name="The Broad Institute Genome Sequencing Center for Infectious Disease"/>
            <person name="Wu L."/>
            <person name="Ma J."/>
        </authorList>
    </citation>
    <scope>NUCLEOTIDE SEQUENCE [LARGE SCALE GENOMIC DNA]</scope>
    <source>
        <strain evidence="3">JCM 1405</strain>
    </source>
</reference>
<organism evidence="2 3">
    <name type="scientific">Clostridium malenominatum</name>
    <dbReference type="NCBI Taxonomy" id="1539"/>
    <lineage>
        <taxon>Bacteria</taxon>
        <taxon>Bacillati</taxon>
        <taxon>Bacillota</taxon>
        <taxon>Clostridia</taxon>
        <taxon>Eubacteriales</taxon>
        <taxon>Clostridiaceae</taxon>
        <taxon>Clostridium</taxon>
    </lineage>
</organism>
<evidence type="ECO:0008006" key="4">
    <source>
        <dbReference type="Google" id="ProtNLM"/>
    </source>
</evidence>
<dbReference type="RefSeq" id="WP_343768950.1">
    <property type="nucleotide sequence ID" value="NZ_BAAACF010000001.1"/>
</dbReference>
<dbReference type="PANTHER" id="PTHR38468">
    <property type="entry name" value="SLL0939 PROTEIN"/>
    <property type="match status" value="1"/>
</dbReference>
<evidence type="ECO:0000256" key="1">
    <source>
        <dbReference type="SAM" id="Phobius"/>
    </source>
</evidence>
<sequence>MVLEHIMGSSITLVIHLLEAMGTFIIIFGAGKAFFNYLKAATKAEEKLINPSIKIDLANALALALEFKLGGEILKTVIVRTLDEMYILASIVALRAILTFVIHWEIKSETKEHAALEKIAKQMD</sequence>
<keyword evidence="3" id="KW-1185">Reference proteome</keyword>
<dbReference type="PANTHER" id="PTHR38468:SF1">
    <property type="entry name" value="SLL0939 PROTEIN"/>
    <property type="match status" value="1"/>
</dbReference>
<keyword evidence="1" id="KW-1133">Transmembrane helix</keyword>
<protein>
    <recommendedName>
        <fullName evidence="4">DUF1622 domain-containing protein</fullName>
    </recommendedName>
</protein>
<name>A0ABP3U7Q0_9CLOT</name>
<feature type="transmembrane region" description="Helical" evidence="1">
    <location>
        <begin position="85"/>
        <end position="104"/>
    </location>
</feature>
<dbReference type="EMBL" id="BAAACF010000001">
    <property type="protein sequence ID" value="GAA0724245.1"/>
    <property type="molecule type" value="Genomic_DNA"/>
</dbReference>
<keyword evidence="1" id="KW-0472">Membrane</keyword>
<dbReference type="Pfam" id="PF07784">
    <property type="entry name" value="DUF1622"/>
    <property type="match status" value="1"/>
</dbReference>
<dbReference type="Proteomes" id="UP001500339">
    <property type="component" value="Unassembled WGS sequence"/>
</dbReference>
<gene>
    <name evidence="2" type="ORF">GCM10008905_17860</name>
</gene>
<keyword evidence="1" id="KW-0812">Transmembrane</keyword>
<feature type="transmembrane region" description="Helical" evidence="1">
    <location>
        <begin position="6"/>
        <end position="30"/>
    </location>
</feature>
<evidence type="ECO:0000313" key="3">
    <source>
        <dbReference type="Proteomes" id="UP001500339"/>
    </source>
</evidence>
<evidence type="ECO:0000313" key="2">
    <source>
        <dbReference type="EMBL" id="GAA0724245.1"/>
    </source>
</evidence>
<accession>A0ABP3U7Q0</accession>
<comment type="caution">
    <text evidence="2">The sequence shown here is derived from an EMBL/GenBank/DDBJ whole genome shotgun (WGS) entry which is preliminary data.</text>
</comment>
<proteinExistence type="predicted"/>